<comment type="caution">
    <text evidence="2">The sequence shown here is derived from an EMBL/GenBank/DDBJ whole genome shotgun (WGS) entry which is preliminary data.</text>
</comment>
<evidence type="ECO:0000313" key="3">
    <source>
        <dbReference type="Proteomes" id="UP000242146"/>
    </source>
</evidence>
<dbReference type="CDD" id="cd20558">
    <property type="entry name" value="CYCLIN_ScPCL7-like"/>
    <property type="match status" value="1"/>
</dbReference>
<gene>
    <name evidence="2" type="ORF">DM01DRAFT_1308167</name>
</gene>
<feature type="compositionally biased region" description="Low complexity" evidence="1">
    <location>
        <begin position="280"/>
        <end position="295"/>
    </location>
</feature>
<proteinExistence type="predicted"/>
<protein>
    <submittedName>
        <fullName evidence="2">Cyclin-domain-containing protein</fullName>
    </submittedName>
</protein>
<keyword evidence="3" id="KW-1185">Reference proteome</keyword>
<accession>A0A1X2GC95</accession>
<dbReference type="AlphaFoldDB" id="A0A1X2GC95"/>
<dbReference type="GO" id="GO:0005634">
    <property type="term" value="C:nucleus"/>
    <property type="evidence" value="ECO:0007669"/>
    <property type="project" value="TreeGrafter"/>
</dbReference>
<dbReference type="Gene3D" id="1.10.472.10">
    <property type="entry name" value="Cyclin-like"/>
    <property type="match status" value="1"/>
</dbReference>
<evidence type="ECO:0000256" key="1">
    <source>
        <dbReference type="SAM" id="MobiDB-lite"/>
    </source>
</evidence>
<dbReference type="PANTHER" id="PTHR15615">
    <property type="match status" value="1"/>
</dbReference>
<feature type="compositionally biased region" description="Polar residues" evidence="1">
    <location>
        <begin position="347"/>
        <end position="360"/>
    </location>
</feature>
<dbReference type="Proteomes" id="UP000242146">
    <property type="component" value="Unassembled WGS sequence"/>
</dbReference>
<dbReference type="STRING" id="101127.A0A1X2GC95"/>
<feature type="compositionally biased region" description="Polar residues" evidence="1">
    <location>
        <begin position="260"/>
        <end position="270"/>
    </location>
</feature>
<dbReference type="PANTHER" id="PTHR15615:SF94">
    <property type="entry name" value="PHO85 CYCLIN-6-RELATED"/>
    <property type="match status" value="1"/>
</dbReference>
<dbReference type="GO" id="GO:0000307">
    <property type="term" value="C:cyclin-dependent protein kinase holoenzyme complex"/>
    <property type="evidence" value="ECO:0007669"/>
    <property type="project" value="TreeGrafter"/>
</dbReference>
<feature type="region of interest" description="Disordered" evidence="1">
    <location>
        <begin position="224"/>
        <end position="360"/>
    </location>
</feature>
<organism evidence="2 3">
    <name type="scientific">Hesseltinella vesiculosa</name>
    <dbReference type="NCBI Taxonomy" id="101127"/>
    <lineage>
        <taxon>Eukaryota</taxon>
        <taxon>Fungi</taxon>
        <taxon>Fungi incertae sedis</taxon>
        <taxon>Mucoromycota</taxon>
        <taxon>Mucoromycotina</taxon>
        <taxon>Mucoromycetes</taxon>
        <taxon>Mucorales</taxon>
        <taxon>Cunninghamellaceae</taxon>
        <taxon>Hesseltinella</taxon>
    </lineage>
</organism>
<dbReference type="InterPro" id="IPR013922">
    <property type="entry name" value="Cyclin_PHO80-like"/>
</dbReference>
<dbReference type="Pfam" id="PF08613">
    <property type="entry name" value="Cyclin"/>
    <property type="match status" value="1"/>
</dbReference>
<dbReference type="OrthoDB" id="1060854at2759"/>
<reference evidence="2 3" key="1">
    <citation type="submission" date="2016-07" db="EMBL/GenBank/DDBJ databases">
        <title>Pervasive Adenine N6-methylation of Active Genes in Fungi.</title>
        <authorList>
            <consortium name="DOE Joint Genome Institute"/>
            <person name="Mondo S.J."/>
            <person name="Dannebaum R.O."/>
            <person name="Kuo R.C."/>
            <person name="Labutti K."/>
            <person name="Haridas S."/>
            <person name="Kuo A."/>
            <person name="Salamov A."/>
            <person name="Ahrendt S.R."/>
            <person name="Lipzen A."/>
            <person name="Sullivan W."/>
            <person name="Andreopoulos W.B."/>
            <person name="Clum A."/>
            <person name="Lindquist E."/>
            <person name="Daum C."/>
            <person name="Ramamoorthy G.K."/>
            <person name="Gryganskyi A."/>
            <person name="Culley D."/>
            <person name="Magnuson J.K."/>
            <person name="James T.Y."/>
            <person name="O'Malley M.A."/>
            <person name="Stajich J.E."/>
            <person name="Spatafora J.W."/>
            <person name="Visel A."/>
            <person name="Grigoriev I.V."/>
        </authorList>
    </citation>
    <scope>NUCLEOTIDE SEQUENCE [LARGE SCALE GENOMIC DNA]</scope>
    <source>
        <strain evidence="2 3">NRRL 3301</strain>
    </source>
</reference>
<dbReference type="GO" id="GO:0019901">
    <property type="term" value="F:protein kinase binding"/>
    <property type="evidence" value="ECO:0007669"/>
    <property type="project" value="InterPro"/>
</dbReference>
<feature type="compositionally biased region" description="Polar residues" evidence="1">
    <location>
        <begin position="230"/>
        <end position="240"/>
    </location>
</feature>
<name>A0A1X2GC95_9FUNG</name>
<sequence length="360" mass="39661">MMETVSPAVHFDLSLHPTKDTIKLITSLLEKVISVNDALHNKPYDINGSSTASEKNYDITAHKPHSSYTCFHARSIPSISIQAYLSRILKYCPCANECFLAVLVYFDRMAKIELPARPAPLRIDSYNIHRFIITSVMVASKLFSDVFFTNTRYAKVGGLPVSELNVLEVEFLELNNYSLFVTVQEFQYYGDQLLQHSLKEHQDALDTVTLTDDEQKQYQEWQRQQAAVPPSQNHLVNGTSHAMDCDPPEPARTPTATTTLNHVSQAPSSMPSVPGPLASPAPALSSSLGSSTSPTPDHHRLFKRPSSQAFGDHPTSPRSNHKAATLSSSVSARQPEPKTLPTPPFVSPSSLHPPSTSDQG</sequence>
<evidence type="ECO:0000313" key="2">
    <source>
        <dbReference type="EMBL" id="ORX50461.1"/>
    </source>
</evidence>
<dbReference type="GO" id="GO:0016538">
    <property type="term" value="F:cyclin-dependent protein serine/threonine kinase regulator activity"/>
    <property type="evidence" value="ECO:0007669"/>
    <property type="project" value="TreeGrafter"/>
</dbReference>
<dbReference type="EMBL" id="MCGT01000023">
    <property type="protein sequence ID" value="ORX50461.1"/>
    <property type="molecule type" value="Genomic_DNA"/>
</dbReference>